<keyword evidence="2" id="KW-1185">Reference proteome</keyword>
<proteinExistence type="predicted"/>
<dbReference type="RefSeq" id="WP_067767585.1">
    <property type="nucleotide sequence ID" value="NZ_LZDS01000029.1"/>
</dbReference>
<name>A0A1A7R832_9GAMM</name>
<dbReference type="OrthoDB" id="6694646at2"/>
<organism evidence="1 2">
    <name type="scientific">Acinetobacter gandensis</name>
    <dbReference type="NCBI Taxonomy" id="1443941"/>
    <lineage>
        <taxon>Bacteria</taxon>
        <taxon>Pseudomonadati</taxon>
        <taxon>Pseudomonadota</taxon>
        <taxon>Gammaproteobacteria</taxon>
        <taxon>Moraxellales</taxon>
        <taxon>Moraxellaceae</taxon>
        <taxon>Acinetobacter</taxon>
    </lineage>
</organism>
<reference evidence="2" key="1">
    <citation type="submission" date="2016-06" db="EMBL/GenBank/DDBJ databases">
        <authorList>
            <person name="Radolfova-Krizova L."/>
            <person name="Nemec A."/>
        </authorList>
    </citation>
    <scope>NUCLEOTIDE SEQUENCE [LARGE SCALE GENOMIC DNA]</scope>
    <source>
        <strain evidence="2">ANC 4275</strain>
    </source>
</reference>
<dbReference type="AlphaFoldDB" id="A0A1A7R832"/>
<comment type="caution">
    <text evidence="1">The sequence shown here is derived from an EMBL/GenBank/DDBJ whole genome shotgun (WGS) entry which is preliminary data.</text>
</comment>
<evidence type="ECO:0000313" key="2">
    <source>
        <dbReference type="Proteomes" id="UP000185753"/>
    </source>
</evidence>
<sequence>MNGNIEAANNFSKIIAQHNHISGDVNFIQGKNIQLRHNQISGDLKLNKNSGTIAITDNEIAGNLICAENTFTMNGSNNQVKGNKSEQCRTF</sequence>
<gene>
    <name evidence="1" type="ORF">A9J31_10435</name>
</gene>
<protein>
    <submittedName>
        <fullName evidence="1">Uncharacterized protein</fullName>
    </submittedName>
</protein>
<accession>A0A1A7R832</accession>
<dbReference type="EMBL" id="LZDS01000029">
    <property type="protein sequence ID" value="OBX27629.1"/>
    <property type="molecule type" value="Genomic_DNA"/>
</dbReference>
<dbReference type="Proteomes" id="UP000185753">
    <property type="component" value="Unassembled WGS sequence"/>
</dbReference>
<evidence type="ECO:0000313" key="1">
    <source>
        <dbReference type="EMBL" id="OBX27629.1"/>
    </source>
</evidence>
<dbReference type="STRING" id="1443941.A9J31_10435"/>